<dbReference type="InterPro" id="IPR047749">
    <property type="entry name" value="STY4528-like"/>
</dbReference>
<dbReference type="AlphaFoldDB" id="A0A8S7SGQ1"/>
<name>A0A8S7SGQ1_ECOLX</name>
<evidence type="ECO:0000313" key="3">
    <source>
        <dbReference type="Proteomes" id="UP000531813"/>
    </source>
</evidence>
<proteinExistence type="predicted"/>
<evidence type="ECO:0000313" key="2">
    <source>
        <dbReference type="EMBL" id="EFH5892518.1"/>
    </source>
</evidence>
<sequence length="396" mass="44008">MALPAESLIAYTLEKMKYRMATGARKEEGRIRSGLLFTGNVHDAIPRRLLLDTRLSPLDKMAWMMIRLYAQNNEGAIFPTYDELQLQLASPGKGKASRETVSRVLLMLRITGWLSLCKRVRDDKGRVRGNIYAQHDEPLTFCDAEAMDPRYLDMVAEACMSRNRTISQTARDILGEIKNDPGMRHYHSHISQLEARIGSAQTPGQMAARQRVTEGRMQPGSETEPGKKTGQKRQSSDPEPSGKSAGYHRVRKPNHYVRNITHSVIKNTYVLPASLTGQIREEDAIMLTSQLQALPEALAQGVLESLSGMLGSQSLQNPVGWLLAVLKRAREGNFYPPKQKQRVAVSAPMQAGAGDRSTSQPVVTRKRTEPISAERLSGIVAGLRASLRNRSAIRAR</sequence>
<accession>A0A8S7SGQ1</accession>
<dbReference type="EMBL" id="AASWIS010000008">
    <property type="protein sequence ID" value="EFH5892518.1"/>
    <property type="molecule type" value="Genomic_DNA"/>
</dbReference>
<dbReference type="NCBIfam" id="NF040582">
    <property type="entry name" value="STY4528_fam"/>
    <property type="match status" value="1"/>
</dbReference>
<comment type="caution">
    <text evidence="2">The sequence shown here is derived from an EMBL/GenBank/DDBJ whole genome shotgun (WGS) entry which is preliminary data.</text>
</comment>
<gene>
    <name evidence="2" type="ORF">GOP25_09720</name>
</gene>
<reference evidence="2 3" key="1">
    <citation type="submission" date="2019-12" db="EMBL/GenBank/DDBJ databases">
        <authorList>
            <consortium name="GenomeTrakr network: Whole genome sequencing for foodborne pathogen traceback"/>
        </authorList>
    </citation>
    <scope>NUCLEOTIDE SEQUENCE [LARGE SCALE GENOMIC DNA]</scope>
    <source>
        <strain evidence="2 3">PSU-2243</strain>
    </source>
</reference>
<dbReference type="Proteomes" id="UP000531813">
    <property type="component" value="Unassembled WGS sequence"/>
</dbReference>
<protein>
    <submittedName>
        <fullName evidence="2">Helix-turn-helix domain-containing protein</fullName>
    </submittedName>
</protein>
<evidence type="ECO:0000256" key="1">
    <source>
        <dbReference type="SAM" id="MobiDB-lite"/>
    </source>
</evidence>
<dbReference type="RefSeq" id="WP_032167244.1">
    <property type="nucleotide sequence ID" value="NZ_CAJHJK010000001.1"/>
</dbReference>
<feature type="region of interest" description="Disordered" evidence="1">
    <location>
        <begin position="198"/>
        <end position="253"/>
    </location>
</feature>
<feature type="region of interest" description="Disordered" evidence="1">
    <location>
        <begin position="339"/>
        <end position="368"/>
    </location>
</feature>
<organism evidence="2 3">
    <name type="scientific">Escherichia coli</name>
    <dbReference type="NCBI Taxonomy" id="562"/>
    <lineage>
        <taxon>Bacteria</taxon>
        <taxon>Pseudomonadati</taxon>
        <taxon>Pseudomonadota</taxon>
        <taxon>Gammaproteobacteria</taxon>
        <taxon>Enterobacterales</taxon>
        <taxon>Enterobacteriaceae</taxon>
        <taxon>Escherichia</taxon>
    </lineage>
</organism>